<evidence type="ECO:0000313" key="2">
    <source>
        <dbReference type="EMBL" id="OQU90752.1"/>
    </source>
</evidence>
<evidence type="ECO:0000256" key="1">
    <source>
        <dbReference type="SAM" id="MobiDB-lite"/>
    </source>
</evidence>
<dbReference type="Gramene" id="OQU90752">
    <property type="protein sequence ID" value="OQU90752"/>
    <property type="gene ID" value="SORBI_3001G038601"/>
</dbReference>
<accession>A0A1Z5S477</accession>
<name>A0A1Z5S477_SORBI</name>
<proteinExistence type="predicted"/>
<dbReference type="Proteomes" id="UP000000768">
    <property type="component" value="Chromosome 1"/>
</dbReference>
<dbReference type="AlphaFoldDB" id="A0A1Z5S477"/>
<gene>
    <name evidence="2" type="ORF">SORBI_3001G038601</name>
</gene>
<reference evidence="2 3" key="1">
    <citation type="journal article" date="2009" name="Nature">
        <title>The Sorghum bicolor genome and the diversification of grasses.</title>
        <authorList>
            <person name="Paterson A.H."/>
            <person name="Bowers J.E."/>
            <person name="Bruggmann R."/>
            <person name="Dubchak I."/>
            <person name="Grimwood J."/>
            <person name="Gundlach H."/>
            <person name="Haberer G."/>
            <person name="Hellsten U."/>
            <person name="Mitros T."/>
            <person name="Poliakov A."/>
            <person name="Schmutz J."/>
            <person name="Spannagl M."/>
            <person name="Tang H."/>
            <person name="Wang X."/>
            <person name="Wicker T."/>
            <person name="Bharti A.K."/>
            <person name="Chapman J."/>
            <person name="Feltus F.A."/>
            <person name="Gowik U."/>
            <person name="Grigoriev I.V."/>
            <person name="Lyons E."/>
            <person name="Maher C.A."/>
            <person name="Martis M."/>
            <person name="Narechania A."/>
            <person name="Otillar R.P."/>
            <person name="Penning B.W."/>
            <person name="Salamov A.A."/>
            <person name="Wang Y."/>
            <person name="Zhang L."/>
            <person name="Carpita N.C."/>
            <person name="Freeling M."/>
            <person name="Gingle A.R."/>
            <person name="Hash C.T."/>
            <person name="Keller B."/>
            <person name="Klein P."/>
            <person name="Kresovich S."/>
            <person name="McCann M.C."/>
            <person name="Ming R."/>
            <person name="Peterson D.G."/>
            <person name="Mehboob-ur-Rahman"/>
            <person name="Ware D."/>
            <person name="Westhoff P."/>
            <person name="Mayer K.F."/>
            <person name="Messing J."/>
            <person name="Rokhsar D.S."/>
        </authorList>
    </citation>
    <scope>NUCLEOTIDE SEQUENCE [LARGE SCALE GENOMIC DNA]</scope>
    <source>
        <strain evidence="3">cv. BTx623</strain>
    </source>
</reference>
<reference evidence="3" key="2">
    <citation type="journal article" date="2018" name="Plant J.">
        <title>The Sorghum bicolor reference genome: improved assembly, gene annotations, a transcriptome atlas, and signatures of genome organization.</title>
        <authorList>
            <person name="McCormick R.F."/>
            <person name="Truong S.K."/>
            <person name="Sreedasyam A."/>
            <person name="Jenkins J."/>
            <person name="Shu S."/>
            <person name="Sims D."/>
            <person name="Kennedy M."/>
            <person name="Amirebrahimi M."/>
            <person name="Weers B.D."/>
            <person name="McKinley B."/>
            <person name="Mattison A."/>
            <person name="Morishige D.T."/>
            <person name="Grimwood J."/>
            <person name="Schmutz J."/>
            <person name="Mullet J.E."/>
        </authorList>
    </citation>
    <scope>NUCLEOTIDE SEQUENCE [LARGE SCALE GENOMIC DNA]</scope>
    <source>
        <strain evidence="3">cv. BTx623</strain>
    </source>
</reference>
<sequence length="155" mass="16661">MRRLVGHRAAPTAVQRRGGRAPCRPPCRRRSDSRSNRLIQPSAPLLLVVKLANELPFWGLPVPCPCACAGAAAAHDDVMSMPSGANRLLYTPDAAAMVAAMERGTHHDCIRALRGYRSVDVVFEGEWLAVIDKPAGVYCNALLTSFPCPAVSGED</sequence>
<evidence type="ECO:0000313" key="3">
    <source>
        <dbReference type="Proteomes" id="UP000000768"/>
    </source>
</evidence>
<dbReference type="InParanoid" id="A0A1Z5S477"/>
<protein>
    <recommendedName>
        <fullName evidence="4">Pseudouridine synthase RsuA/RluA-like domain-containing protein</fullName>
    </recommendedName>
</protein>
<evidence type="ECO:0008006" key="4">
    <source>
        <dbReference type="Google" id="ProtNLM"/>
    </source>
</evidence>
<organism evidence="2 3">
    <name type="scientific">Sorghum bicolor</name>
    <name type="common">Sorghum</name>
    <name type="synonym">Sorghum vulgare</name>
    <dbReference type="NCBI Taxonomy" id="4558"/>
    <lineage>
        <taxon>Eukaryota</taxon>
        <taxon>Viridiplantae</taxon>
        <taxon>Streptophyta</taxon>
        <taxon>Embryophyta</taxon>
        <taxon>Tracheophyta</taxon>
        <taxon>Spermatophyta</taxon>
        <taxon>Magnoliopsida</taxon>
        <taxon>Liliopsida</taxon>
        <taxon>Poales</taxon>
        <taxon>Poaceae</taxon>
        <taxon>PACMAD clade</taxon>
        <taxon>Panicoideae</taxon>
        <taxon>Andropogonodae</taxon>
        <taxon>Andropogoneae</taxon>
        <taxon>Sorghinae</taxon>
        <taxon>Sorghum</taxon>
    </lineage>
</organism>
<keyword evidence="3" id="KW-1185">Reference proteome</keyword>
<feature type="region of interest" description="Disordered" evidence="1">
    <location>
        <begin position="1"/>
        <end position="34"/>
    </location>
</feature>
<dbReference type="EMBL" id="CM000760">
    <property type="protein sequence ID" value="OQU90752.1"/>
    <property type="molecule type" value="Genomic_DNA"/>
</dbReference>